<evidence type="ECO:0008006" key="3">
    <source>
        <dbReference type="Google" id="ProtNLM"/>
    </source>
</evidence>
<dbReference type="AlphaFoldDB" id="A0A6S6VW93"/>
<accession>A0A6S6VW93</accession>
<dbReference type="Proteomes" id="UP000472372">
    <property type="component" value="Chromosome 2"/>
</dbReference>
<evidence type="ECO:0000313" key="2">
    <source>
        <dbReference type="Proteomes" id="UP000472372"/>
    </source>
</evidence>
<name>A0A6S6VW93_9PLEO</name>
<proteinExistence type="predicted"/>
<evidence type="ECO:0000313" key="1">
    <source>
        <dbReference type="EMBL" id="CAE7014414.1"/>
    </source>
</evidence>
<organism evidence="1 2">
    <name type="scientific">Pyrenophora teres f. teres</name>
    <dbReference type="NCBI Taxonomy" id="97479"/>
    <lineage>
        <taxon>Eukaryota</taxon>
        <taxon>Fungi</taxon>
        <taxon>Dikarya</taxon>
        <taxon>Ascomycota</taxon>
        <taxon>Pezizomycotina</taxon>
        <taxon>Dothideomycetes</taxon>
        <taxon>Pleosporomycetidae</taxon>
        <taxon>Pleosporales</taxon>
        <taxon>Pleosporineae</taxon>
        <taxon>Pleosporaceae</taxon>
        <taxon>Pyrenophora</taxon>
    </lineage>
</organism>
<gene>
    <name evidence="1" type="ORF">PTTW11_02646</name>
</gene>
<dbReference type="EMBL" id="HG992978">
    <property type="protein sequence ID" value="CAE7014414.1"/>
    <property type="molecule type" value="Genomic_DNA"/>
</dbReference>
<sequence>MSRRFATYGGLAAVGGATYYLYSAGGDPKLAEKQAEHDVATAARKLRGDYPGQDKELKKAGEEGYEAVRARAEQYADQARAEAKKAEQKFDAYSRDAKKQYEDAKLIAEKELHAAGKQVNAVANKFDAVVEDKAAKTSSWFGGWFGGK</sequence>
<protein>
    <recommendedName>
        <fullName evidence="3">Calcofluor white hypersensitive protein</fullName>
    </recommendedName>
</protein>
<reference evidence="1" key="1">
    <citation type="submission" date="2021-02" db="EMBL/GenBank/DDBJ databases">
        <authorList>
            <person name="Syme A R."/>
            <person name="Syme A R."/>
            <person name="Moolhuijzen P."/>
        </authorList>
    </citation>
    <scope>NUCLEOTIDE SEQUENCE</scope>
    <source>
        <strain evidence="1">W1-1</strain>
    </source>
</reference>